<evidence type="ECO:0000256" key="1">
    <source>
        <dbReference type="SAM" id="MobiDB-lite"/>
    </source>
</evidence>
<feature type="region of interest" description="Disordered" evidence="1">
    <location>
        <begin position="194"/>
        <end position="213"/>
    </location>
</feature>
<dbReference type="EMBL" id="BNDY01000002">
    <property type="protein sequence ID" value="GHI36006.1"/>
    <property type="molecule type" value="Genomic_DNA"/>
</dbReference>
<protein>
    <submittedName>
        <fullName evidence="3">Transcriptional regulator</fullName>
    </submittedName>
</protein>
<keyword evidence="4" id="KW-1185">Reference proteome</keyword>
<dbReference type="Proteomes" id="UP001050808">
    <property type="component" value="Unassembled WGS sequence"/>
</dbReference>
<dbReference type="InterPro" id="IPR041413">
    <property type="entry name" value="MLTR_LBD"/>
</dbReference>
<dbReference type="SMART" id="SM00530">
    <property type="entry name" value="HTH_XRE"/>
    <property type="match status" value="1"/>
</dbReference>
<dbReference type="PROSITE" id="PS50943">
    <property type="entry name" value="HTH_CROC1"/>
    <property type="match status" value="1"/>
</dbReference>
<dbReference type="Gene3D" id="3.30.450.180">
    <property type="match status" value="1"/>
</dbReference>
<comment type="caution">
    <text evidence="3">The sequence shown here is derived from an EMBL/GenBank/DDBJ whole genome shotgun (WGS) entry which is preliminary data.</text>
</comment>
<gene>
    <name evidence="3" type="ORF">Sviol_04140</name>
</gene>
<accession>A0ABQ3QFE7</accession>
<evidence type="ECO:0000259" key="2">
    <source>
        <dbReference type="PROSITE" id="PS50943"/>
    </source>
</evidence>
<dbReference type="InterPro" id="IPR001387">
    <property type="entry name" value="Cro/C1-type_HTH"/>
</dbReference>
<evidence type="ECO:0000313" key="3">
    <source>
        <dbReference type="EMBL" id="GHI36006.1"/>
    </source>
</evidence>
<dbReference type="Pfam" id="PF13560">
    <property type="entry name" value="HTH_31"/>
    <property type="match status" value="1"/>
</dbReference>
<dbReference type="InterPro" id="IPR010982">
    <property type="entry name" value="Lambda_DNA-bd_dom_sf"/>
</dbReference>
<dbReference type="Gene3D" id="1.10.260.40">
    <property type="entry name" value="lambda repressor-like DNA-binding domains"/>
    <property type="match status" value="1"/>
</dbReference>
<feature type="domain" description="HTH cro/C1-type" evidence="2">
    <location>
        <begin position="13"/>
        <end position="67"/>
    </location>
</feature>
<reference evidence="3" key="1">
    <citation type="submission" date="2024-05" db="EMBL/GenBank/DDBJ databases">
        <title>Whole genome shotgun sequence of Streptomyces violascens NBRC 12920.</title>
        <authorList>
            <person name="Komaki H."/>
            <person name="Tamura T."/>
        </authorList>
    </citation>
    <scope>NUCLEOTIDE SEQUENCE</scope>
    <source>
        <strain evidence="3">NBRC 12920</strain>
    </source>
</reference>
<dbReference type="PANTHER" id="PTHR35010">
    <property type="entry name" value="BLL4672 PROTEIN-RELATED"/>
    <property type="match status" value="1"/>
</dbReference>
<dbReference type="Pfam" id="PF17765">
    <property type="entry name" value="MLTR_LBD"/>
    <property type="match status" value="1"/>
</dbReference>
<evidence type="ECO:0000313" key="4">
    <source>
        <dbReference type="Proteomes" id="UP001050808"/>
    </source>
</evidence>
<name>A0ABQ3QFE7_9ACTN</name>
<dbReference type="RefSeq" id="WP_189959828.1">
    <property type="nucleotide sequence ID" value="NZ_BMUA01000001.1"/>
</dbReference>
<organism evidence="3 4">
    <name type="scientific">Streptomyces violascens</name>
    <dbReference type="NCBI Taxonomy" id="67381"/>
    <lineage>
        <taxon>Bacteria</taxon>
        <taxon>Bacillati</taxon>
        <taxon>Actinomycetota</taxon>
        <taxon>Actinomycetes</taxon>
        <taxon>Kitasatosporales</taxon>
        <taxon>Streptomycetaceae</taxon>
        <taxon>Streptomyces</taxon>
    </lineage>
</organism>
<dbReference type="PANTHER" id="PTHR35010:SF4">
    <property type="entry name" value="BLL5781 PROTEIN"/>
    <property type="match status" value="1"/>
</dbReference>
<dbReference type="SUPFAM" id="SSF47413">
    <property type="entry name" value="lambda repressor-like DNA-binding domains"/>
    <property type="match status" value="1"/>
</dbReference>
<proteinExistence type="predicted"/>
<dbReference type="CDD" id="cd00093">
    <property type="entry name" value="HTH_XRE"/>
    <property type="match status" value="1"/>
</dbReference>
<sequence length="274" mass="30330">MDVQQQSRIGILIREWRRRRRLSQLELALLADTSARHLSCVETGRAHPSRTMVLRLSTALDVPLRERNTLLVAAGYAPAYRESSLDDEDMAAVRSALDTMLNAHEPYPAVVVDRCWNVLTGNRAMAVLMDGIPAHLLEPRPNVYRLTLHPDGLAARLANLGEVRALFLERLQRQVHATGDTDLRTLYEEVSGYPALPGEETAGPEDPQARPSPIQVPLRVRTPFGELSLFGTMATFGAPADVTLSELAIELFYPLDDFTAQALRALAETPPSFT</sequence>